<dbReference type="InterPro" id="IPR036130">
    <property type="entry name" value="Pyridoxine-5'_phos_synth"/>
</dbReference>
<reference evidence="6" key="2">
    <citation type="submission" date="2020-09" db="EMBL/GenBank/DDBJ databases">
        <authorList>
            <person name="Sun Q."/>
            <person name="Kim S."/>
        </authorList>
    </citation>
    <scope>NUCLEOTIDE SEQUENCE</scope>
    <source>
        <strain evidence="6">KCTC 23077</strain>
    </source>
</reference>
<feature type="active site" description="Proton acceptor" evidence="4">
    <location>
        <position position="43"/>
    </location>
</feature>
<organism evidence="6 7">
    <name type="scientific">Cognatilysobacter bugurensis</name>
    <dbReference type="NCBI Taxonomy" id="543356"/>
    <lineage>
        <taxon>Bacteria</taxon>
        <taxon>Pseudomonadati</taxon>
        <taxon>Pseudomonadota</taxon>
        <taxon>Gammaproteobacteria</taxon>
        <taxon>Lysobacterales</taxon>
        <taxon>Lysobacteraceae</taxon>
        <taxon>Cognatilysobacter</taxon>
    </lineage>
</organism>
<accession>A0A918W8S3</accession>
<evidence type="ECO:0000256" key="3">
    <source>
        <dbReference type="ARBA" id="ARBA00023096"/>
    </source>
</evidence>
<feature type="binding site" evidence="4">
    <location>
        <position position="45"/>
    </location>
    <ligand>
        <name>1-deoxy-D-xylulose 5-phosphate</name>
        <dbReference type="ChEBI" id="CHEBI:57792"/>
    </ligand>
</feature>
<dbReference type="InterPro" id="IPR013785">
    <property type="entry name" value="Aldolase_TIM"/>
</dbReference>
<dbReference type="GO" id="GO:0005829">
    <property type="term" value="C:cytosol"/>
    <property type="evidence" value="ECO:0007669"/>
    <property type="project" value="TreeGrafter"/>
</dbReference>
<dbReference type="Gene3D" id="3.20.20.70">
    <property type="entry name" value="Aldolase class I"/>
    <property type="match status" value="1"/>
</dbReference>
<keyword evidence="7" id="KW-1185">Reference proteome</keyword>
<comment type="similarity">
    <text evidence="4">Belongs to the PNP synthase family.</text>
</comment>
<evidence type="ECO:0000256" key="5">
    <source>
        <dbReference type="NCBIfam" id="TIGR00559"/>
    </source>
</evidence>
<dbReference type="InterPro" id="IPR004569">
    <property type="entry name" value="PyrdxlP_synth_PdxJ"/>
</dbReference>
<dbReference type="AlphaFoldDB" id="A0A918W8S3"/>
<dbReference type="RefSeq" id="WP_189457338.1">
    <property type="nucleotide sequence ID" value="NZ_BMYD01000005.1"/>
</dbReference>
<comment type="subunit">
    <text evidence="4">Homooctamer; tetramer of dimers.</text>
</comment>
<dbReference type="EC" id="2.6.99.2" evidence="4 5"/>
<evidence type="ECO:0000256" key="2">
    <source>
        <dbReference type="ARBA" id="ARBA00022679"/>
    </source>
</evidence>
<evidence type="ECO:0000256" key="1">
    <source>
        <dbReference type="ARBA" id="ARBA00022490"/>
    </source>
</evidence>
<evidence type="ECO:0000313" key="7">
    <source>
        <dbReference type="Proteomes" id="UP000646426"/>
    </source>
</evidence>
<evidence type="ECO:0000313" key="6">
    <source>
        <dbReference type="EMBL" id="GHA87049.1"/>
    </source>
</evidence>
<dbReference type="PANTHER" id="PTHR30456">
    <property type="entry name" value="PYRIDOXINE 5'-PHOSPHATE SYNTHASE"/>
    <property type="match status" value="1"/>
</dbReference>
<feature type="binding site" evidence="4">
    <location>
        <position position="207"/>
    </location>
    <ligand>
        <name>3-amino-2-oxopropyl phosphate</name>
        <dbReference type="ChEBI" id="CHEBI:57279"/>
    </ligand>
</feature>
<feature type="active site" description="Proton donor" evidence="4">
    <location>
        <position position="206"/>
    </location>
</feature>
<keyword evidence="1 4" id="KW-0963">Cytoplasm</keyword>
<dbReference type="Pfam" id="PF03740">
    <property type="entry name" value="PdxJ"/>
    <property type="match status" value="1"/>
</dbReference>
<keyword evidence="2 4" id="KW-0808">Transferase</keyword>
<keyword evidence="3 4" id="KW-0664">Pyridoxine biosynthesis</keyword>
<dbReference type="NCBIfam" id="TIGR00559">
    <property type="entry name" value="pdxJ"/>
    <property type="match status" value="1"/>
</dbReference>
<dbReference type="HAMAP" id="MF_00279">
    <property type="entry name" value="PdxJ"/>
    <property type="match status" value="1"/>
</dbReference>
<dbReference type="CDD" id="cd00003">
    <property type="entry name" value="PNPsynthase"/>
    <property type="match status" value="1"/>
</dbReference>
<gene>
    <name evidence="4 6" type="primary">pdxJ</name>
    <name evidence="6" type="ORF">GCM10007067_26110</name>
</gene>
<feature type="binding site" evidence="4">
    <location>
        <position position="110"/>
    </location>
    <ligand>
        <name>1-deoxy-D-xylulose 5-phosphate</name>
        <dbReference type="ChEBI" id="CHEBI:57792"/>
    </ligand>
</feature>
<protein>
    <recommendedName>
        <fullName evidence="4 5">Pyridoxine 5'-phosphate synthase</fullName>
        <shortName evidence="4">PNP synthase</shortName>
        <ecNumber evidence="4 5">2.6.99.2</ecNumber>
    </recommendedName>
</protein>
<dbReference type="NCBIfam" id="NF003626">
    <property type="entry name" value="PRK05265.1-4"/>
    <property type="match status" value="1"/>
</dbReference>
<sequence>MTVLSVNVNKIAVLRNSRGGAEPDIVRAATACLDAGAHGITVHPRPDARHVRADDVDALAALTAARGVELNLEGNPFAPARAGYPGFLALCKRVRPAQATLVPDDDGQLTSDHGFDFARDAARLAPLIAELKALGCRVSVFADAHGDAVQRASVARAAEIGADRVELYTGPYAEAFESGDASDVLARFAHTARVAQAAGLGINAGHDLNQHNLPGFLRAVPGVLEVSIGHALVAEALYAGLAATVGAYRRIVDSGQRLR</sequence>
<feature type="binding site" evidence="4">
    <location>
        <position position="7"/>
    </location>
    <ligand>
        <name>3-amino-2-oxopropyl phosphate</name>
        <dbReference type="ChEBI" id="CHEBI:57279"/>
    </ligand>
</feature>
<comment type="caution">
    <text evidence="4">Lacks conserved residue(s) required for the propagation of feature annotation.</text>
</comment>
<dbReference type="GO" id="GO:0033856">
    <property type="term" value="F:pyridoxine 5'-phosphate synthase activity"/>
    <property type="evidence" value="ECO:0007669"/>
    <property type="project" value="UniProtKB-UniRule"/>
</dbReference>
<dbReference type="SUPFAM" id="SSF63892">
    <property type="entry name" value="Pyridoxine 5'-phosphate synthase"/>
    <property type="match status" value="1"/>
</dbReference>
<comment type="subcellular location">
    <subcellularLocation>
        <location evidence="4">Cytoplasm</location>
    </subcellularLocation>
</comment>
<name>A0A918W8S3_9GAMM</name>
<dbReference type="GO" id="GO:0008615">
    <property type="term" value="P:pyridoxine biosynthetic process"/>
    <property type="evidence" value="ECO:0007669"/>
    <property type="project" value="UniProtKB-UniRule"/>
</dbReference>
<feature type="active site" description="Proton acceptor" evidence="4">
    <location>
        <position position="73"/>
    </location>
</feature>
<feature type="binding site" evidence="4">
    <location>
        <position position="50"/>
    </location>
    <ligand>
        <name>1-deoxy-D-xylulose 5-phosphate</name>
        <dbReference type="ChEBI" id="CHEBI:57792"/>
    </ligand>
</feature>
<proteinExistence type="inferred from homology"/>
<dbReference type="PANTHER" id="PTHR30456:SF0">
    <property type="entry name" value="PYRIDOXINE 5'-PHOSPHATE SYNTHASE"/>
    <property type="match status" value="1"/>
</dbReference>
<feature type="binding site" evidence="4">
    <location>
        <begin position="229"/>
        <end position="230"/>
    </location>
    <ligand>
        <name>3-amino-2-oxopropyl phosphate</name>
        <dbReference type="ChEBI" id="CHEBI:57279"/>
    </ligand>
</feature>
<comment type="function">
    <text evidence="4">Catalyzes the complicated ring closure reaction between the two acyclic compounds 1-deoxy-D-xylulose-5-phosphate (DXP) and 3-amino-2-oxopropyl phosphate (1-amino-acetone-3-phosphate or AAP) to form pyridoxine 5'-phosphate (PNP) and inorganic phosphate.</text>
</comment>
<comment type="caution">
    <text evidence="6">The sequence shown here is derived from an EMBL/GenBank/DDBJ whole genome shotgun (WGS) entry which is preliminary data.</text>
</comment>
<comment type="catalytic activity">
    <reaction evidence="4">
        <text>3-amino-2-oxopropyl phosphate + 1-deoxy-D-xylulose 5-phosphate = pyridoxine 5'-phosphate + phosphate + 2 H2O + H(+)</text>
        <dbReference type="Rhea" id="RHEA:15265"/>
        <dbReference type="ChEBI" id="CHEBI:15377"/>
        <dbReference type="ChEBI" id="CHEBI:15378"/>
        <dbReference type="ChEBI" id="CHEBI:43474"/>
        <dbReference type="ChEBI" id="CHEBI:57279"/>
        <dbReference type="ChEBI" id="CHEBI:57792"/>
        <dbReference type="ChEBI" id="CHEBI:58589"/>
        <dbReference type="EC" id="2.6.99.2"/>
    </reaction>
</comment>
<feature type="site" description="Transition state stabilizer" evidence="4">
    <location>
        <position position="166"/>
    </location>
</feature>
<reference evidence="6" key="1">
    <citation type="journal article" date="2014" name="Int. J. Syst. Evol. Microbiol.">
        <title>Complete genome sequence of Corynebacterium casei LMG S-19264T (=DSM 44701T), isolated from a smear-ripened cheese.</title>
        <authorList>
            <consortium name="US DOE Joint Genome Institute (JGI-PGF)"/>
            <person name="Walter F."/>
            <person name="Albersmeier A."/>
            <person name="Kalinowski J."/>
            <person name="Ruckert C."/>
        </authorList>
    </citation>
    <scope>NUCLEOTIDE SEQUENCE</scope>
    <source>
        <strain evidence="6">KCTC 23077</strain>
    </source>
</reference>
<dbReference type="Proteomes" id="UP000646426">
    <property type="component" value="Unassembled WGS sequence"/>
</dbReference>
<dbReference type="EMBL" id="BMYD01000005">
    <property type="protein sequence ID" value="GHA87049.1"/>
    <property type="molecule type" value="Genomic_DNA"/>
</dbReference>
<comment type="pathway">
    <text evidence="4">Cofactor biosynthesis; pyridoxine 5'-phosphate biosynthesis; pyridoxine 5'-phosphate from D-erythrose 4-phosphate: step 5/5.</text>
</comment>
<evidence type="ECO:0000256" key="4">
    <source>
        <dbReference type="HAMAP-Rule" id="MF_00279"/>
    </source>
</evidence>
<feature type="binding site" evidence="4">
    <location>
        <position position="18"/>
    </location>
    <ligand>
        <name>3-amino-2-oxopropyl phosphate</name>
        <dbReference type="ChEBI" id="CHEBI:57279"/>
    </ligand>
</feature>